<protein>
    <recommendedName>
        <fullName evidence="3">Transglutaminase-like domain-containing protein</fullName>
    </recommendedName>
</protein>
<comment type="similarity">
    <text evidence="1">Belongs to the UPF0252 family.</text>
</comment>
<dbReference type="AlphaFoldDB" id="A0A832T8L3"/>
<feature type="domain" description="Transglutaminase-like" evidence="3">
    <location>
        <begin position="165"/>
        <end position="292"/>
    </location>
</feature>
<keyword evidence="2" id="KW-0472">Membrane</keyword>
<keyword evidence="2" id="KW-1133">Transmembrane helix</keyword>
<dbReference type="SMR" id="A0A832T8L3"/>
<proteinExistence type="inferred from homology"/>
<dbReference type="GeneID" id="1443650"/>
<dbReference type="InterPro" id="IPR007562">
    <property type="entry name" value="Transglutaminase-like_domain"/>
</dbReference>
<accession>A0A832T8L3</accession>
<sequence>MQEYKELIKECAKELEGLMPEISQKLVNIAKINSPDRAFLEYLKVVEQVSLMKTERKQKNKALIILWRYGEALEKELYSDVKFFAKPLHKRIFRFVDWKIIGMLFLVFIILPAITSNLWSFRSEHYVLYLNENVDFPRELCNYRTSWLYDFRTSMVCVLKYGYGSINVTLRGNSWEKGVEAQRFISDMEYDFDRVKSPITYIQTPKETLRYKKGVCSDFALLVANILLDNNVSPVYIVHTVVRKEPSGGHAAAGIYVNGTLWILDWGSKPTKFQEYLENIDRIWEIREVRIYRITRDRITLERIYKARLEDDRWRFLYSVIIMLGIFILKRREWWIM</sequence>
<dbReference type="Proteomes" id="UP000617544">
    <property type="component" value="Unassembled WGS sequence"/>
</dbReference>
<keyword evidence="2" id="KW-0812">Transmembrane</keyword>
<organism evidence="4 5">
    <name type="scientific">Pyrococcus horikoshii</name>
    <dbReference type="NCBI Taxonomy" id="53953"/>
    <lineage>
        <taxon>Archaea</taxon>
        <taxon>Methanobacteriati</taxon>
        <taxon>Methanobacteriota</taxon>
        <taxon>Thermococci</taxon>
        <taxon>Thermococcales</taxon>
        <taxon>Thermococcaceae</taxon>
        <taxon>Pyrococcus</taxon>
    </lineage>
</organism>
<evidence type="ECO:0000259" key="3">
    <source>
        <dbReference type="Pfam" id="PF04473"/>
    </source>
</evidence>
<evidence type="ECO:0000313" key="4">
    <source>
        <dbReference type="EMBL" id="HII60328.1"/>
    </source>
</evidence>
<dbReference type="OMA" id="WILDWGS"/>
<dbReference type="EMBL" id="DUJN01000002">
    <property type="protein sequence ID" value="HII60328.1"/>
    <property type="molecule type" value="Genomic_DNA"/>
</dbReference>
<dbReference type="RefSeq" id="WP_010885413.1">
    <property type="nucleotide sequence ID" value="NZ_DUJN01000002.1"/>
</dbReference>
<evidence type="ECO:0000256" key="2">
    <source>
        <dbReference type="SAM" id="Phobius"/>
    </source>
</evidence>
<comment type="caution">
    <text evidence="4">The sequence shown here is derived from an EMBL/GenBank/DDBJ whole genome shotgun (WGS) entry which is preliminary data.</text>
</comment>
<gene>
    <name evidence="4" type="ORF">HA331_00930</name>
</gene>
<feature type="transmembrane region" description="Helical" evidence="2">
    <location>
        <begin position="100"/>
        <end position="121"/>
    </location>
</feature>
<name>A0A832T8L3_PYRHR</name>
<dbReference type="Pfam" id="PF04473">
    <property type="entry name" value="DUF553"/>
    <property type="match status" value="1"/>
</dbReference>
<dbReference type="Gene3D" id="3.10.620.30">
    <property type="match status" value="1"/>
</dbReference>
<evidence type="ECO:0000256" key="1">
    <source>
        <dbReference type="ARBA" id="ARBA00007458"/>
    </source>
</evidence>
<evidence type="ECO:0000313" key="5">
    <source>
        <dbReference type="Proteomes" id="UP000617544"/>
    </source>
</evidence>
<reference evidence="4" key="1">
    <citation type="journal article" date="2020" name="bioRxiv">
        <title>A rank-normalized archaeal taxonomy based on genome phylogeny resolves widespread incomplete and uneven classifications.</title>
        <authorList>
            <person name="Rinke C."/>
            <person name="Chuvochina M."/>
            <person name="Mussig A.J."/>
            <person name="Chaumeil P.-A."/>
            <person name="Waite D.W."/>
            <person name="Whitman W.B."/>
            <person name="Parks D.H."/>
            <person name="Hugenholtz P."/>
        </authorList>
    </citation>
    <scope>NUCLEOTIDE SEQUENCE</scope>
    <source>
        <strain evidence="4">UBA8834</strain>
    </source>
</reference>